<dbReference type="Pfam" id="PF01636">
    <property type="entry name" value="APH"/>
    <property type="match status" value="1"/>
</dbReference>
<sequence>MRPAADIPVDVDLVARLVARQHPDLAGPLEPVSSGWDNVLYRLGDELCVRLPHRRAAADLIENEVRWLPVLARQVPTPIPEPLRVGVPSADFPWHWIITRWIPGTPATALTSAERGGFAAALADFLVALHVPASPGAPRNRVRGVPLADRSAVVRERLAGMPDAEALRSRWDDLVATPPWNGPPLWLHGDLHPGNLITDPTGQLAAVIDFGDVTAGDPATDVAVAWLAFDPPARATFVRRLGAGVDADTWRRAEGWALNLGTALASHTDEPALAAVGRHALVQLLDDPS</sequence>
<dbReference type="EMBL" id="BAAAYN010000004">
    <property type="protein sequence ID" value="GAA3383051.1"/>
    <property type="molecule type" value="Genomic_DNA"/>
</dbReference>
<dbReference type="SUPFAM" id="SSF56112">
    <property type="entry name" value="Protein kinase-like (PK-like)"/>
    <property type="match status" value="1"/>
</dbReference>
<comment type="caution">
    <text evidence="2">The sequence shown here is derived from an EMBL/GenBank/DDBJ whole genome shotgun (WGS) entry which is preliminary data.</text>
</comment>
<evidence type="ECO:0000259" key="1">
    <source>
        <dbReference type="Pfam" id="PF01636"/>
    </source>
</evidence>
<evidence type="ECO:0000313" key="3">
    <source>
        <dbReference type="Proteomes" id="UP001501676"/>
    </source>
</evidence>
<dbReference type="RefSeq" id="WP_345726507.1">
    <property type="nucleotide sequence ID" value="NZ_BAAAYN010000004.1"/>
</dbReference>
<dbReference type="Proteomes" id="UP001501676">
    <property type="component" value="Unassembled WGS sequence"/>
</dbReference>
<reference evidence="3" key="1">
    <citation type="journal article" date="2019" name="Int. J. Syst. Evol. Microbiol.">
        <title>The Global Catalogue of Microorganisms (GCM) 10K type strain sequencing project: providing services to taxonomists for standard genome sequencing and annotation.</title>
        <authorList>
            <consortium name="The Broad Institute Genomics Platform"/>
            <consortium name="The Broad Institute Genome Sequencing Center for Infectious Disease"/>
            <person name="Wu L."/>
            <person name="Ma J."/>
        </authorList>
    </citation>
    <scope>NUCLEOTIDE SEQUENCE [LARGE SCALE GENOMIC DNA]</scope>
    <source>
        <strain evidence="3">JCM 9458</strain>
    </source>
</reference>
<gene>
    <name evidence="2" type="ORF">GCM10020369_07420</name>
</gene>
<proteinExistence type="predicted"/>
<organism evidence="2 3">
    <name type="scientific">Cryptosporangium minutisporangium</name>
    <dbReference type="NCBI Taxonomy" id="113569"/>
    <lineage>
        <taxon>Bacteria</taxon>
        <taxon>Bacillati</taxon>
        <taxon>Actinomycetota</taxon>
        <taxon>Actinomycetes</taxon>
        <taxon>Cryptosporangiales</taxon>
        <taxon>Cryptosporangiaceae</taxon>
        <taxon>Cryptosporangium</taxon>
    </lineage>
</organism>
<dbReference type="InterPro" id="IPR011009">
    <property type="entry name" value="Kinase-like_dom_sf"/>
</dbReference>
<dbReference type="PANTHER" id="PTHR21310">
    <property type="entry name" value="AMINOGLYCOSIDE PHOSPHOTRANSFERASE-RELATED-RELATED"/>
    <property type="match status" value="1"/>
</dbReference>
<feature type="domain" description="Aminoglycoside phosphotransferase" evidence="1">
    <location>
        <begin position="29"/>
        <end position="256"/>
    </location>
</feature>
<protein>
    <recommendedName>
        <fullName evidence="1">Aminoglycoside phosphotransferase domain-containing protein</fullName>
    </recommendedName>
</protein>
<dbReference type="Gene3D" id="3.30.200.20">
    <property type="entry name" value="Phosphorylase Kinase, domain 1"/>
    <property type="match status" value="1"/>
</dbReference>
<dbReference type="InterPro" id="IPR051678">
    <property type="entry name" value="AGP_Transferase"/>
</dbReference>
<dbReference type="PANTHER" id="PTHR21310:SF42">
    <property type="entry name" value="BIFUNCTIONAL AAC_APH"/>
    <property type="match status" value="1"/>
</dbReference>
<keyword evidence="3" id="KW-1185">Reference proteome</keyword>
<dbReference type="InterPro" id="IPR002575">
    <property type="entry name" value="Aminoglycoside_PTrfase"/>
</dbReference>
<evidence type="ECO:0000313" key="2">
    <source>
        <dbReference type="EMBL" id="GAA3383051.1"/>
    </source>
</evidence>
<name>A0ABP6SS35_9ACTN</name>
<accession>A0ABP6SS35</accession>
<dbReference type="CDD" id="cd05155">
    <property type="entry name" value="APH_ChoK_like_1"/>
    <property type="match status" value="1"/>
</dbReference>
<dbReference type="Gene3D" id="3.90.1200.10">
    <property type="match status" value="1"/>
</dbReference>